<evidence type="ECO:0000313" key="1">
    <source>
        <dbReference type="EMBL" id="RMZ99635.1"/>
    </source>
</evidence>
<comment type="caution">
    <text evidence="1">The sequence shown here is derived from an EMBL/GenBank/DDBJ whole genome shotgun (WGS) entry which is preliminary data.</text>
</comment>
<keyword evidence="2" id="KW-1185">Reference proteome</keyword>
<dbReference type="Proteomes" id="UP000276133">
    <property type="component" value="Unassembled WGS sequence"/>
</dbReference>
<evidence type="ECO:0000313" key="2">
    <source>
        <dbReference type="Proteomes" id="UP000276133"/>
    </source>
</evidence>
<accession>A0A3M7PKH5</accession>
<protein>
    <submittedName>
        <fullName evidence="1">Uncharacterized protein</fullName>
    </submittedName>
</protein>
<dbReference type="AlphaFoldDB" id="A0A3M7PKH5"/>
<sequence>MQLASSSRNNNTNKNYAYFCTYIITHVITRKTWRNFLPGWLLRFLRVFHMGGDKSPYTVLLRKTLSPAFFNDSLKFEFFGTSFNKSSLIKKI</sequence>
<name>A0A3M7PKH5_BRAPC</name>
<proteinExistence type="predicted"/>
<reference evidence="1 2" key="1">
    <citation type="journal article" date="2018" name="Sci. Rep.">
        <title>Genomic signatures of local adaptation to the degree of environmental predictability in rotifers.</title>
        <authorList>
            <person name="Franch-Gras L."/>
            <person name="Hahn C."/>
            <person name="Garcia-Roger E.M."/>
            <person name="Carmona M.J."/>
            <person name="Serra M."/>
            <person name="Gomez A."/>
        </authorList>
    </citation>
    <scope>NUCLEOTIDE SEQUENCE [LARGE SCALE GENOMIC DNA]</scope>
    <source>
        <strain evidence="1">HYR1</strain>
    </source>
</reference>
<gene>
    <name evidence="1" type="ORF">BpHYR1_021163</name>
</gene>
<dbReference type="EMBL" id="REGN01010128">
    <property type="protein sequence ID" value="RMZ99635.1"/>
    <property type="molecule type" value="Genomic_DNA"/>
</dbReference>
<organism evidence="1 2">
    <name type="scientific">Brachionus plicatilis</name>
    <name type="common">Marine rotifer</name>
    <name type="synonym">Brachionus muelleri</name>
    <dbReference type="NCBI Taxonomy" id="10195"/>
    <lineage>
        <taxon>Eukaryota</taxon>
        <taxon>Metazoa</taxon>
        <taxon>Spiralia</taxon>
        <taxon>Gnathifera</taxon>
        <taxon>Rotifera</taxon>
        <taxon>Eurotatoria</taxon>
        <taxon>Monogononta</taxon>
        <taxon>Pseudotrocha</taxon>
        <taxon>Ploima</taxon>
        <taxon>Brachionidae</taxon>
        <taxon>Brachionus</taxon>
    </lineage>
</organism>